<dbReference type="InterPro" id="IPR011611">
    <property type="entry name" value="PfkB_dom"/>
</dbReference>
<organism evidence="4 5">
    <name type="scientific">Chitinophaga pollutisoli</name>
    <dbReference type="NCBI Taxonomy" id="3133966"/>
    <lineage>
        <taxon>Bacteria</taxon>
        <taxon>Pseudomonadati</taxon>
        <taxon>Bacteroidota</taxon>
        <taxon>Chitinophagia</taxon>
        <taxon>Chitinophagales</taxon>
        <taxon>Chitinophagaceae</taxon>
        <taxon>Chitinophaga</taxon>
    </lineage>
</organism>
<feature type="domain" description="Carbohydrate kinase PfkB" evidence="3">
    <location>
        <begin position="9"/>
        <end position="299"/>
    </location>
</feature>
<keyword evidence="2 4" id="KW-0418">Kinase</keyword>
<protein>
    <submittedName>
        <fullName evidence="4">Carbohydrate kinase family protein</fullName>
    </submittedName>
</protein>
<sequence>MQATSHTYDVIVVGELNIDLILNQLNEMPVTGREIFAGDMALTLGSSAAILASNLSSFGAKVAFIGKIGTDIFGQVVIDHLEKAGVHADMIIRDSSLTTGASIGLQHNGDRGMVTYPGAMAHFSIDDIPLHRLQEARHLHFSSYFFQPGMQPHLANLFRTAKMMGLTTSFDMQTDPEHRWDINYAAILPYVDIFFPNENELMQITRKESLEAAIEEVSALVPVLALKLGASGSVTVCNGETISQPAFHAGNLVDAIGAGDSFNAGFLLKFLENAPISECQAYGNIAGAISTTAAGGTSAFHEQKSLDQYAKETFAYPGAGIT</sequence>
<dbReference type="SUPFAM" id="SSF53613">
    <property type="entry name" value="Ribokinase-like"/>
    <property type="match status" value="1"/>
</dbReference>
<evidence type="ECO:0000313" key="5">
    <source>
        <dbReference type="Proteomes" id="UP001485459"/>
    </source>
</evidence>
<dbReference type="Gene3D" id="3.40.1190.20">
    <property type="match status" value="1"/>
</dbReference>
<proteinExistence type="predicted"/>
<keyword evidence="1" id="KW-0808">Transferase</keyword>
<evidence type="ECO:0000313" key="4">
    <source>
        <dbReference type="EMBL" id="WZN40069.1"/>
    </source>
</evidence>
<dbReference type="EMBL" id="CP149822">
    <property type="protein sequence ID" value="WZN40069.1"/>
    <property type="molecule type" value="Genomic_DNA"/>
</dbReference>
<evidence type="ECO:0000259" key="3">
    <source>
        <dbReference type="Pfam" id="PF00294"/>
    </source>
</evidence>
<dbReference type="PANTHER" id="PTHR10584:SF166">
    <property type="entry name" value="RIBOKINASE"/>
    <property type="match status" value="1"/>
</dbReference>
<name>A0ABZ2YMB6_9BACT</name>
<reference evidence="5" key="1">
    <citation type="submission" date="2024-03" db="EMBL/GenBank/DDBJ databases">
        <title>Chitinophaga horti sp. nov., isolated from garden soil.</title>
        <authorList>
            <person name="Lee D.S."/>
            <person name="Han D.M."/>
            <person name="Baek J.H."/>
            <person name="Choi D.G."/>
            <person name="Jeon J.H."/>
            <person name="Jeon C.O."/>
        </authorList>
    </citation>
    <scope>NUCLEOTIDE SEQUENCE [LARGE SCALE GENOMIC DNA]</scope>
    <source>
        <strain evidence="5">GPA1</strain>
    </source>
</reference>
<accession>A0ABZ2YMB6</accession>
<keyword evidence="5" id="KW-1185">Reference proteome</keyword>
<evidence type="ECO:0000256" key="2">
    <source>
        <dbReference type="ARBA" id="ARBA00022777"/>
    </source>
</evidence>
<dbReference type="Proteomes" id="UP001485459">
    <property type="component" value="Chromosome"/>
</dbReference>
<evidence type="ECO:0000256" key="1">
    <source>
        <dbReference type="ARBA" id="ARBA00022679"/>
    </source>
</evidence>
<dbReference type="GO" id="GO:0016301">
    <property type="term" value="F:kinase activity"/>
    <property type="evidence" value="ECO:0007669"/>
    <property type="project" value="UniProtKB-KW"/>
</dbReference>
<dbReference type="InterPro" id="IPR029056">
    <property type="entry name" value="Ribokinase-like"/>
</dbReference>
<dbReference type="RefSeq" id="WP_341835005.1">
    <property type="nucleotide sequence ID" value="NZ_CP149822.1"/>
</dbReference>
<dbReference type="CDD" id="cd01166">
    <property type="entry name" value="KdgK"/>
    <property type="match status" value="1"/>
</dbReference>
<dbReference type="PANTHER" id="PTHR10584">
    <property type="entry name" value="SUGAR KINASE"/>
    <property type="match status" value="1"/>
</dbReference>
<gene>
    <name evidence="4" type="ORF">WJU16_19040</name>
</gene>
<dbReference type="Pfam" id="PF00294">
    <property type="entry name" value="PfkB"/>
    <property type="match status" value="1"/>
</dbReference>